<gene>
    <name evidence="3" type="ORF">TAV2_LOCUS7180</name>
</gene>
<dbReference type="Pfam" id="PF03107">
    <property type="entry name" value="C1_2"/>
    <property type="match status" value="1"/>
</dbReference>
<dbReference type="InterPro" id="IPR046349">
    <property type="entry name" value="C1-like_sf"/>
</dbReference>
<organism evidence="3 4">
    <name type="scientific">Thlaspi arvense</name>
    <name type="common">Field penny-cress</name>
    <dbReference type="NCBI Taxonomy" id="13288"/>
    <lineage>
        <taxon>Eukaryota</taxon>
        <taxon>Viridiplantae</taxon>
        <taxon>Streptophyta</taxon>
        <taxon>Embryophyta</taxon>
        <taxon>Tracheophyta</taxon>
        <taxon>Spermatophyta</taxon>
        <taxon>Magnoliopsida</taxon>
        <taxon>eudicotyledons</taxon>
        <taxon>Gunneridae</taxon>
        <taxon>Pentapetalae</taxon>
        <taxon>rosids</taxon>
        <taxon>malvids</taxon>
        <taxon>Brassicales</taxon>
        <taxon>Brassicaceae</taxon>
        <taxon>Thlaspideae</taxon>
        <taxon>Thlaspi</taxon>
    </lineage>
</organism>
<dbReference type="InterPro" id="IPR004146">
    <property type="entry name" value="DC1"/>
</dbReference>
<name>A0AAU9RQN8_THLAR</name>
<keyword evidence="1" id="KW-0677">Repeat</keyword>
<dbReference type="SUPFAM" id="SSF57889">
    <property type="entry name" value="Cysteine-rich domain"/>
    <property type="match status" value="1"/>
</dbReference>
<reference evidence="3 4" key="1">
    <citation type="submission" date="2022-03" db="EMBL/GenBank/DDBJ databases">
        <authorList>
            <person name="Nunn A."/>
            <person name="Chopra R."/>
            <person name="Nunn A."/>
            <person name="Contreras Garrido A."/>
        </authorList>
    </citation>
    <scope>NUCLEOTIDE SEQUENCE [LARGE SCALE GENOMIC DNA]</scope>
</reference>
<proteinExistence type="predicted"/>
<dbReference type="EMBL" id="OU466858">
    <property type="protein sequence ID" value="CAH2047761.1"/>
    <property type="molecule type" value="Genomic_DNA"/>
</dbReference>
<evidence type="ECO:0000313" key="3">
    <source>
        <dbReference type="EMBL" id="CAH2047761.1"/>
    </source>
</evidence>
<dbReference type="Proteomes" id="UP000836841">
    <property type="component" value="Chromosome 2"/>
</dbReference>
<evidence type="ECO:0000259" key="2">
    <source>
        <dbReference type="Pfam" id="PF03107"/>
    </source>
</evidence>
<dbReference type="PANTHER" id="PTHR46288:SF27">
    <property type="entry name" value="CYSTEINE_HISTIDINE-RICH C1 DOMAIN FAMILY PROTEIN"/>
    <property type="match status" value="1"/>
</dbReference>
<sequence length="176" mass="20014">MAMKKLQHGSHDCVLTWPEIVTNGICNICYKDEPVEFACIPCNFDLCEFCSNLPQRVSHEFHSKHPLELCLRKYDQKQGHITCSGCGNMSSESFYECKDCEIYLDLDCAILPNIFRSWDAKEKFHYSHAHLLKRCRPGPDAKGLCLLCELPLSPSAISPSHEVCRFLIARSDSQVS</sequence>
<protein>
    <recommendedName>
        <fullName evidence="2">DC1 domain-containing protein</fullName>
    </recommendedName>
</protein>
<dbReference type="AlphaFoldDB" id="A0AAU9RQN8"/>
<evidence type="ECO:0000313" key="4">
    <source>
        <dbReference type="Proteomes" id="UP000836841"/>
    </source>
</evidence>
<feature type="domain" description="DC1" evidence="2">
    <location>
        <begin position="61"/>
        <end position="109"/>
    </location>
</feature>
<dbReference type="PANTHER" id="PTHR46288">
    <property type="entry name" value="PHORBOL-ESTER/DAG-TYPE DOMAIN-CONTAINING PROTEIN"/>
    <property type="match status" value="1"/>
</dbReference>
<keyword evidence="4" id="KW-1185">Reference proteome</keyword>
<accession>A0AAU9RQN8</accession>
<evidence type="ECO:0000256" key="1">
    <source>
        <dbReference type="ARBA" id="ARBA00022737"/>
    </source>
</evidence>